<evidence type="ECO:0000256" key="1">
    <source>
        <dbReference type="SAM" id="MobiDB-lite"/>
    </source>
</evidence>
<keyword evidence="3" id="KW-1185">Reference proteome</keyword>
<comment type="caution">
    <text evidence="2">The sequence shown here is derived from an EMBL/GenBank/DDBJ whole genome shotgun (WGS) entry which is preliminary data.</text>
</comment>
<name>A0A835YLW9_9STRA</name>
<feature type="region of interest" description="Disordered" evidence="1">
    <location>
        <begin position="327"/>
        <end position="346"/>
    </location>
</feature>
<sequence>MHCHRCRTDRACTYALSNSLHVEEISGVQRNVPDKVINKPLEKKQVSSHSGANAANGALHVTIPAPLELHRSMIVILFILRRLRAVIFKNDPAHVLMGLPGNKSVQAHIDNYTDFINELGCLHLALNRYGIYSFRNATATAICTAAKMQEEQGHHQLASTTLARGAQLLDTSIARFVTAYNQDAGRDLSMLHGADMTYDKMCDFSAQVTRGTRVAQPAAASAPGGGYMARTEALATALQQQYVVQMQQWQAWQQAQQQPLRQMQNAQYMFERMQNAEHVRMQAMMTFQDNLVNRLLGPPAMHGQVSIEGGVNVGGRRTALPILAPQAKRGRITAAPQQQGSGGTGR</sequence>
<dbReference type="EMBL" id="JAFCMP010000522">
    <property type="protein sequence ID" value="KAG5177767.1"/>
    <property type="molecule type" value="Genomic_DNA"/>
</dbReference>
<accession>A0A835YLW9</accession>
<organism evidence="2 3">
    <name type="scientific">Tribonema minus</name>
    <dbReference type="NCBI Taxonomy" id="303371"/>
    <lineage>
        <taxon>Eukaryota</taxon>
        <taxon>Sar</taxon>
        <taxon>Stramenopiles</taxon>
        <taxon>Ochrophyta</taxon>
        <taxon>PX clade</taxon>
        <taxon>Xanthophyceae</taxon>
        <taxon>Tribonematales</taxon>
        <taxon>Tribonemataceae</taxon>
        <taxon>Tribonema</taxon>
    </lineage>
</organism>
<evidence type="ECO:0000313" key="3">
    <source>
        <dbReference type="Proteomes" id="UP000664859"/>
    </source>
</evidence>
<reference evidence="2" key="1">
    <citation type="submission" date="2021-02" db="EMBL/GenBank/DDBJ databases">
        <title>First Annotated Genome of the Yellow-green Alga Tribonema minus.</title>
        <authorList>
            <person name="Mahan K.M."/>
        </authorList>
    </citation>
    <scope>NUCLEOTIDE SEQUENCE</scope>
    <source>
        <strain evidence="2">UTEX B ZZ1240</strain>
    </source>
</reference>
<gene>
    <name evidence="2" type="ORF">JKP88DRAFT_264948</name>
</gene>
<dbReference type="AlphaFoldDB" id="A0A835YLW9"/>
<protein>
    <submittedName>
        <fullName evidence="2">Uncharacterized protein</fullName>
    </submittedName>
</protein>
<evidence type="ECO:0000313" key="2">
    <source>
        <dbReference type="EMBL" id="KAG5177767.1"/>
    </source>
</evidence>
<dbReference type="Proteomes" id="UP000664859">
    <property type="component" value="Unassembled WGS sequence"/>
</dbReference>
<proteinExistence type="predicted"/>